<gene>
    <name evidence="2" type="ORF">N7460_003149</name>
</gene>
<accession>A0AAD6IL91</accession>
<dbReference type="AlphaFoldDB" id="A0AAD6IL91"/>
<feature type="signal peptide" evidence="1">
    <location>
        <begin position="1"/>
        <end position="16"/>
    </location>
</feature>
<name>A0AAD6IL91_PENCN</name>
<evidence type="ECO:0000256" key="1">
    <source>
        <dbReference type="SAM" id="SignalP"/>
    </source>
</evidence>
<keyword evidence="1" id="KW-0732">Signal</keyword>
<comment type="caution">
    <text evidence="2">The sequence shown here is derived from an EMBL/GenBank/DDBJ whole genome shotgun (WGS) entry which is preliminary data.</text>
</comment>
<keyword evidence="3" id="KW-1185">Reference proteome</keyword>
<dbReference type="EMBL" id="JAQJZL010000002">
    <property type="protein sequence ID" value="KAJ6052615.1"/>
    <property type="molecule type" value="Genomic_DNA"/>
</dbReference>
<feature type="chain" id="PRO_5042036481" evidence="1">
    <location>
        <begin position="17"/>
        <end position="151"/>
    </location>
</feature>
<protein>
    <submittedName>
        <fullName evidence="2">Uncharacterized protein</fullName>
    </submittedName>
</protein>
<dbReference type="Proteomes" id="UP001219568">
    <property type="component" value="Unassembled WGS sequence"/>
</dbReference>
<reference evidence="2" key="2">
    <citation type="submission" date="2023-01" db="EMBL/GenBank/DDBJ databases">
        <authorList>
            <person name="Petersen C."/>
        </authorList>
    </citation>
    <scope>NUCLEOTIDE SEQUENCE</scope>
    <source>
        <strain evidence="2">IBT 15450</strain>
    </source>
</reference>
<proteinExistence type="predicted"/>
<evidence type="ECO:0000313" key="3">
    <source>
        <dbReference type="Proteomes" id="UP001219568"/>
    </source>
</evidence>
<reference evidence="2" key="1">
    <citation type="journal article" date="2023" name="IMA Fungus">
        <title>Comparative genomic study of the Penicillium genus elucidates a diverse pangenome and 15 lateral gene transfer events.</title>
        <authorList>
            <person name="Petersen C."/>
            <person name="Sorensen T."/>
            <person name="Nielsen M.R."/>
            <person name="Sondergaard T.E."/>
            <person name="Sorensen J.L."/>
            <person name="Fitzpatrick D.A."/>
            <person name="Frisvad J.C."/>
            <person name="Nielsen K.L."/>
        </authorList>
    </citation>
    <scope>NUCLEOTIDE SEQUENCE</scope>
    <source>
        <strain evidence="2">IBT 15450</strain>
    </source>
</reference>
<sequence>MLFSLLTLLCCAFVTALPGEHGPETWGGPKGGGGGNGNKFISGGNGGGVGIGIGGGGGGGGTGCDPVACDIKRLHLCTNNHDRLYYNCYSHDHRYQFNLLRYSHVYGYSNHHVHNHLYGYSNHHHHVHNHNHRYCLPYCRMLLLHQPDPTG</sequence>
<evidence type="ECO:0000313" key="2">
    <source>
        <dbReference type="EMBL" id="KAJ6052615.1"/>
    </source>
</evidence>
<organism evidence="2 3">
    <name type="scientific">Penicillium canescens</name>
    <dbReference type="NCBI Taxonomy" id="5083"/>
    <lineage>
        <taxon>Eukaryota</taxon>
        <taxon>Fungi</taxon>
        <taxon>Dikarya</taxon>
        <taxon>Ascomycota</taxon>
        <taxon>Pezizomycotina</taxon>
        <taxon>Eurotiomycetes</taxon>
        <taxon>Eurotiomycetidae</taxon>
        <taxon>Eurotiales</taxon>
        <taxon>Aspergillaceae</taxon>
        <taxon>Penicillium</taxon>
    </lineage>
</organism>